<name>A0A409VDJ8_9AGAR</name>
<reference evidence="1 2" key="1">
    <citation type="journal article" date="2018" name="Evol. Lett.">
        <title>Horizontal gene cluster transfer increased hallucinogenic mushroom diversity.</title>
        <authorList>
            <person name="Reynolds H.T."/>
            <person name="Vijayakumar V."/>
            <person name="Gluck-Thaler E."/>
            <person name="Korotkin H.B."/>
            <person name="Matheny P.B."/>
            <person name="Slot J.C."/>
        </authorList>
    </citation>
    <scope>NUCLEOTIDE SEQUENCE [LARGE SCALE GENOMIC DNA]</scope>
    <source>
        <strain evidence="1 2">2629</strain>
    </source>
</reference>
<evidence type="ECO:0008006" key="3">
    <source>
        <dbReference type="Google" id="ProtNLM"/>
    </source>
</evidence>
<evidence type="ECO:0000313" key="1">
    <source>
        <dbReference type="EMBL" id="PPQ63070.1"/>
    </source>
</evidence>
<protein>
    <recommendedName>
        <fullName evidence="3">Thioester reductase (TE) domain-containing protein</fullName>
    </recommendedName>
</protein>
<dbReference type="STRING" id="181874.A0A409VDJ8"/>
<dbReference type="Proteomes" id="UP000284842">
    <property type="component" value="Unassembled WGS sequence"/>
</dbReference>
<dbReference type="SUPFAM" id="SSF51735">
    <property type="entry name" value="NAD(P)-binding Rossmann-fold domains"/>
    <property type="match status" value="1"/>
</dbReference>
<dbReference type="InterPro" id="IPR036291">
    <property type="entry name" value="NAD(P)-bd_dom_sf"/>
</dbReference>
<proteinExistence type="predicted"/>
<dbReference type="InterPro" id="IPR051207">
    <property type="entry name" value="ComplexI_NDUFA9_subunit"/>
</dbReference>
<organism evidence="1 2">
    <name type="scientific">Panaeolus cyanescens</name>
    <dbReference type="NCBI Taxonomy" id="181874"/>
    <lineage>
        <taxon>Eukaryota</taxon>
        <taxon>Fungi</taxon>
        <taxon>Dikarya</taxon>
        <taxon>Basidiomycota</taxon>
        <taxon>Agaricomycotina</taxon>
        <taxon>Agaricomycetes</taxon>
        <taxon>Agaricomycetidae</taxon>
        <taxon>Agaricales</taxon>
        <taxon>Agaricineae</taxon>
        <taxon>Galeropsidaceae</taxon>
        <taxon>Panaeolus</taxon>
    </lineage>
</organism>
<dbReference type="FunCoup" id="A0A409VDJ8">
    <property type="interactions" value="149"/>
</dbReference>
<dbReference type="InParanoid" id="A0A409VDJ8"/>
<dbReference type="OrthoDB" id="276721at2759"/>
<dbReference type="EMBL" id="NHTK01006132">
    <property type="protein sequence ID" value="PPQ63070.1"/>
    <property type="molecule type" value="Genomic_DNA"/>
</dbReference>
<gene>
    <name evidence="1" type="ORF">CVT24_005925</name>
</gene>
<dbReference type="Gene3D" id="3.40.50.720">
    <property type="entry name" value="NAD(P)-binding Rossmann-like Domain"/>
    <property type="match status" value="1"/>
</dbReference>
<dbReference type="PANTHER" id="PTHR12126:SF16">
    <property type="entry name" value="MIOREX COMPLEX COMPONENT 2"/>
    <property type="match status" value="1"/>
</dbReference>
<dbReference type="PANTHER" id="PTHR12126">
    <property type="entry name" value="NADH-UBIQUINONE OXIDOREDUCTASE 39 KDA SUBUNIT-RELATED"/>
    <property type="match status" value="1"/>
</dbReference>
<dbReference type="AlphaFoldDB" id="A0A409VDJ8"/>
<accession>A0A409VDJ8</accession>
<sequence length="329" mass="36480">AQPSAKLQYREECRLQVSVHPENPFGQLKGTLQHGRPRCLLHKVTWEKGDALRPHTFQHILPQVDGVVHTLGTLMEDTAYKRALKEGNLSTLFGSVAQLLVGDRGNPLKQSPTVSLPDDKATYDSLNRDAALRVCQAFLNSVPTKCRKDDRSGLTKSRPFVYISAEDIFRPIIPARYIETKREAEWGIEQMVQERGDQFRGVYIRPSLVYHAHHRPLTTPAAVLFDLSATIHRKIPRNIPTPVDILRSLGAATSSAANDRSGMPSSLDSIANALSTPPIHVDHVADAIVESLVDEEIKGVVNVDRMRKLVGWSGENTRGDSITSASRYS</sequence>
<comment type="caution">
    <text evidence="1">The sequence shown here is derived from an EMBL/GenBank/DDBJ whole genome shotgun (WGS) entry which is preliminary data.</text>
</comment>
<evidence type="ECO:0000313" key="2">
    <source>
        <dbReference type="Proteomes" id="UP000284842"/>
    </source>
</evidence>
<dbReference type="GO" id="GO:0005739">
    <property type="term" value="C:mitochondrion"/>
    <property type="evidence" value="ECO:0007669"/>
    <property type="project" value="TreeGrafter"/>
</dbReference>
<feature type="non-terminal residue" evidence="1">
    <location>
        <position position="1"/>
    </location>
</feature>
<dbReference type="GO" id="GO:0044877">
    <property type="term" value="F:protein-containing complex binding"/>
    <property type="evidence" value="ECO:0007669"/>
    <property type="project" value="TreeGrafter"/>
</dbReference>
<keyword evidence="2" id="KW-1185">Reference proteome</keyword>